<keyword evidence="4 11" id="KW-0658">Purine biosynthesis</keyword>
<comment type="caution">
    <text evidence="14">The sequence shown here is derived from an EMBL/GenBank/DDBJ whole genome shotgun (WGS) entry which is preliminary data.</text>
</comment>
<dbReference type="GO" id="GO:0006164">
    <property type="term" value="P:purine nucleotide biosynthetic process"/>
    <property type="evidence" value="ECO:0007669"/>
    <property type="project" value="UniProtKB-KW"/>
</dbReference>
<feature type="binding site" evidence="11">
    <location>
        <position position="231"/>
    </location>
    <ligand>
        <name>NADP(+)</name>
        <dbReference type="ChEBI" id="CHEBI:58349"/>
    </ligand>
</feature>
<accession>A0A7C7D795</accession>
<dbReference type="PRINTS" id="PR00085">
    <property type="entry name" value="THFDHDRGNASE"/>
</dbReference>
<evidence type="ECO:0000256" key="1">
    <source>
        <dbReference type="ARBA" id="ARBA00004777"/>
    </source>
</evidence>
<keyword evidence="3 11" id="KW-0028">Amino-acid biosynthesis</keyword>
<dbReference type="AlphaFoldDB" id="A0A7C7D795"/>
<dbReference type="GO" id="GO:0004488">
    <property type="term" value="F:methylenetetrahydrofolate dehydrogenase (NADP+) activity"/>
    <property type="evidence" value="ECO:0007669"/>
    <property type="project" value="UniProtKB-UniRule"/>
</dbReference>
<dbReference type="SUPFAM" id="SSF51735">
    <property type="entry name" value="NAD(P)-binding Rossmann-fold domains"/>
    <property type="match status" value="1"/>
</dbReference>
<keyword evidence="10 11" id="KW-0511">Multifunctional enzyme</keyword>
<dbReference type="InterPro" id="IPR020631">
    <property type="entry name" value="THF_DH/CycHdrlase_NAD-bd_dom"/>
</dbReference>
<evidence type="ECO:0000313" key="15">
    <source>
        <dbReference type="Proteomes" id="UP000553059"/>
    </source>
</evidence>
<dbReference type="GO" id="GO:0009086">
    <property type="term" value="P:methionine biosynthetic process"/>
    <property type="evidence" value="ECO:0007669"/>
    <property type="project" value="UniProtKB-KW"/>
</dbReference>
<feature type="domain" description="Tetrahydrofolate dehydrogenase/cyclohydrolase catalytic" evidence="12">
    <location>
        <begin position="5"/>
        <end position="119"/>
    </location>
</feature>
<keyword evidence="7 11" id="KW-0560">Oxidoreductase</keyword>
<feature type="domain" description="Tetrahydrofolate dehydrogenase/cyclohydrolase NAD(P)-binding" evidence="13">
    <location>
        <begin position="139"/>
        <end position="281"/>
    </location>
</feature>
<comment type="similarity">
    <text evidence="11">Belongs to the tetrahydrofolate dehydrogenase/cyclohydrolase family.</text>
</comment>
<evidence type="ECO:0000313" key="14">
    <source>
        <dbReference type="EMBL" id="HHY27996.1"/>
    </source>
</evidence>
<keyword evidence="8 11" id="KW-0368">Histidine biosynthesis</keyword>
<dbReference type="CDD" id="cd01080">
    <property type="entry name" value="NAD_bind_m-THF_DH_Cyclohyd"/>
    <property type="match status" value="1"/>
</dbReference>
<dbReference type="InterPro" id="IPR036291">
    <property type="entry name" value="NAD(P)-bd_dom_sf"/>
</dbReference>
<dbReference type="GO" id="GO:0035999">
    <property type="term" value="P:tetrahydrofolate interconversion"/>
    <property type="evidence" value="ECO:0007669"/>
    <property type="project" value="UniProtKB-UniRule"/>
</dbReference>
<dbReference type="PANTHER" id="PTHR48099:SF5">
    <property type="entry name" value="C-1-TETRAHYDROFOLATE SYNTHASE, CYTOPLASMIC"/>
    <property type="match status" value="1"/>
</dbReference>
<dbReference type="Gene3D" id="3.40.50.720">
    <property type="entry name" value="NAD(P)-binding Rossmann-like Domain"/>
    <property type="match status" value="1"/>
</dbReference>
<evidence type="ECO:0000256" key="7">
    <source>
        <dbReference type="ARBA" id="ARBA00023002"/>
    </source>
</evidence>
<dbReference type="Proteomes" id="UP000553059">
    <property type="component" value="Unassembled WGS sequence"/>
</dbReference>
<sequence length="285" mass="31148">MTQILNAKPVVQAMKENLRQEVAALKAERSEPTLGIIRVGSRPDDVYYENNIIKNCEAVGIATKTYPLDLNISMEDFTAVMTQVNHDSDLHGIMLFRPLPQQLDEEVIKHLISAEKDIDCMSPLNLEKVFEGDMSGLLPCTPAAVMEILRHYEIELKGANVVVMGRSLVVGKPLSMMLLQENATVTICHSKTKSMPEVAKNADIVIAAMGRARMIDEKYVSEDSIVIDVGINDAGDGKICGDVDYDAVVDRVKGITPVPGGVGSVTTTILLNNLVRACKNQRVQS</sequence>
<dbReference type="FunFam" id="3.40.50.720:FF:000094">
    <property type="entry name" value="Bifunctional protein FolD"/>
    <property type="match status" value="1"/>
</dbReference>
<dbReference type="Pfam" id="PF00763">
    <property type="entry name" value="THF_DHG_CYH"/>
    <property type="match status" value="1"/>
</dbReference>
<dbReference type="EC" id="1.5.1.5" evidence="11"/>
<evidence type="ECO:0000256" key="8">
    <source>
        <dbReference type="ARBA" id="ARBA00023102"/>
    </source>
</evidence>
<evidence type="ECO:0000256" key="9">
    <source>
        <dbReference type="ARBA" id="ARBA00023167"/>
    </source>
</evidence>
<dbReference type="Gene3D" id="3.40.50.10860">
    <property type="entry name" value="Leucine Dehydrogenase, chain A, domain 1"/>
    <property type="match status" value="1"/>
</dbReference>
<evidence type="ECO:0000256" key="2">
    <source>
        <dbReference type="ARBA" id="ARBA00022563"/>
    </source>
</evidence>
<evidence type="ECO:0000256" key="5">
    <source>
        <dbReference type="ARBA" id="ARBA00022801"/>
    </source>
</evidence>
<reference evidence="14 15" key="1">
    <citation type="journal article" date="2020" name="Biotechnol. Biofuels">
        <title>New insights from the biogas microbiome by comprehensive genome-resolved metagenomics of nearly 1600 species originating from multiple anaerobic digesters.</title>
        <authorList>
            <person name="Campanaro S."/>
            <person name="Treu L."/>
            <person name="Rodriguez-R L.M."/>
            <person name="Kovalovszki A."/>
            <person name="Ziels R.M."/>
            <person name="Maus I."/>
            <person name="Zhu X."/>
            <person name="Kougias P.G."/>
            <person name="Basile A."/>
            <person name="Luo G."/>
            <person name="Schluter A."/>
            <person name="Konstantinidis K.T."/>
            <person name="Angelidaki I."/>
        </authorList>
    </citation>
    <scope>NUCLEOTIDE SEQUENCE [LARGE SCALE GENOMIC DNA]</scope>
    <source>
        <strain evidence="14">AS05jafATM_4</strain>
    </source>
</reference>
<evidence type="ECO:0000256" key="6">
    <source>
        <dbReference type="ARBA" id="ARBA00022857"/>
    </source>
</evidence>
<proteinExistence type="inferred from homology"/>
<evidence type="ECO:0000256" key="10">
    <source>
        <dbReference type="ARBA" id="ARBA00023268"/>
    </source>
</evidence>
<dbReference type="GO" id="GO:0005829">
    <property type="term" value="C:cytosol"/>
    <property type="evidence" value="ECO:0007669"/>
    <property type="project" value="TreeGrafter"/>
</dbReference>
<comment type="catalytic activity">
    <reaction evidence="11">
        <text>(6R)-5,10-methylene-5,6,7,8-tetrahydrofolate + NADP(+) = (6R)-5,10-methenyltetrahydrofolate + NADPH</text>
        <dbReference type="Rhea" id="RHEA:22812"/>
        <dbReference type="ChEBI" id="CHEBI:15636"/>
        <dbReference type="ChEBI" id="CHEBI:57455"/>
        <dbReference type="ChEBI" id="CHEBI:57783"/>
        <dbReference type="ChEBI" id="CHEBI:58349"/>
        <dbReference type="EC" id="1.5.1.5"/>
    </reaction>
</comment>
<organism evidence="14 15">
    <name type="scientific">Desulfitobacterium dehalogenans</name>
    <dbReference type="NCBI Taxonomy" id="36854"/>
    <lineage>
        <taxon>Bacteria</taxon>
        <taxon>Bacillati</taxon>
        <taxon>Bacillota</taxon>
        <taxon>Clostridia</taxon>
        <taxon>Eubacteriales</taxon>
        <taxon>Desulfitobacteriaceae</taxon>
        <taxon>Desulfitobacterium</taxon>
    </lineage>
</organism>
<keyword evidence="9 11" id="KW-0486">Methionine biosynthesis</keyword>
<gene>
    <name evidence="11" type="primary">folD</name>
    <name evidence="14" type="ORF">GX523_14870</name>
</gene>
<protein>
    <recommendedName>
        <fullName evidence="11">Bifunctional protein FolD</fullName>
    </recommendedName>
    <domain>
        <recommendedName>
            <fullName evidence="11">Methylenetetrahydrofolate dehydrogenase</fullName>
            <ecNumber evidence="11">1.5.1.5</ecNumber>
        </recommendedName>
    </domain>
    <domain>
        <recommendedName>
            <fullName evidence="11">Methenyltetrahydrofolate cyclohydrolase</fullName>
            <ecNumber evidence="11">3.5.4.9</ecNumber>
        </recommendedName>
    </domain>
</protein>
<dbReference type="UniPathway" id="UPA00193"/>
<comment type="function">
    <text evidence="11">Catalyzes the oxidation of 5,10-methylenetetrahydrofolate to 5,10-methenyltetrahydrofolate and then the hydrolysis of 5,10-methenyltetrahydrofolate to 10-formyltetrahydrofolate.</text>
</comment>
<comment type="caution">
    <text evidence="11">Lacks conserved residue(s) required for the propagation of feature annotation.</text>
</comment>
<dbReference type="EMBL" id="DUTF01000329">
    <property type="protein sequence ID" value="HHY27996.1"/>
    <property type="molecule type" value="Genomic_DNA"/>
</dbReference>
<evidence type="ECO:0000256" key="3">
    <source>
        <dbReference type="ARBA" id="ARBA00022605"/>
    </source>
</evidence>
<dbReference type="GO" id="GO:0004477">
    <property type="term" value="F:methenyltetrahydrofolate cyclohydrolase activity"/>
    <property type="evidence" value="ECO:0007669"/>
    <property type="project" value="UniProtKB-UniRule"/>
</dbReference>
<evidence type="ECO:0000256" key="11">
    <source>
        <dbReference type="HAMAP-Rule" id="MF_01576"/>
    </source>
</evidence>
<evidence type="ECO:0000256" key="4">
    <source>
        <dbReference type="ARBA" id="ARBA00022755"/>
    </source>
</evidence>
<comment type="pathway">
    <text evidence="1 11">One-carbon metabolism; tetrahydrofolate interconversion.</text>
</comment>
<keyword evidence="6 11" id="KW-0521">NADP</keyword>
<dbReference type="Pfam" id="PF02882">
    <property type="entry name" value="THF_DHG_CYH_C"/>
    <property type="match status" value="1"/>
</dbReference>
<comment type="catalytic activity">
    <reaction evidence="11">
        <text>(6R)-5,10-methenyltetrahydrofolate + H2O = (6R)-10-formyltetrahydrofolate + H(+)</text>
        <dbReference type="Rhea" id="RHEA:23700"/>
        <dbReference type="ChEBI" id="CHEBI:15377"/>
        <dbReference type="ChEBI" id="CHEBI:15378"/>
        <dbReference type="ChEBI" id="CHEBI:57455"/>
        <dbReference type="ChEBI" id="CHEBI:195366"/>
        <dbReference type="EC" id="3.5.4.9"/>
    </reaction>
</comment>
<dbReference type="InterPro" id="IPR020630">
    <property type="entry name" value="THF_DH/CycHdrlase_cat_dom"/>
</dbReference>
<name>A0A7C7D795_9FIRM</name>
<feature type="binding site" evidence="11">
    <location>
        <begin position="165"/>
        <end position="167"/>
    </location>
    <ligand>
        <name>NADP(+)</name>
        <dbReference type="ChEBI" id="CHEBI:58349"/>
    </ligand>
</feature>
<evidence type="ECO:0000259" key="13">
    <source>
        <dbReference type="Pfam" id="PF02882"/>
    </source>
</evidence>
<comment type="subunit">
    <text evidence="11">Homodimer.</text>
</comment>
<dbReference type="EC" id="3.5.4.9" evidence="11"/>
<dbReference type="GO" id="GO:0000105">
    <property type="term" value="P:L-histidine biosynthetic process"/>
    <property type="evidence" value="ECO:0007669"/>
    <property type="project" value="UniProtKB-KW"/>
</dbReference>
<dbReference type="InterPro" id="IPR000672">
    <property type="entry name" value="THF_DH/CycHdrlase"/>
</dbReference>
<keyword evidence="2 11" id="KW-0554">One-carbon metabolism</keyword>
<keyword evidence="5 11" id="KW-0378">Hydrolase</keyword>
<dbReference type="InterPro" id="IPR046346">
    <property type="entry name" value="Aminoacid_DH-like_N_sf"/>
</dbReference>
<dbReference type="PANTHER" id="PTHR48099">
    <property type="entry name" value="C-1-TETRAHYDROFOLATE SYNTHASE, CYTOPLASMIC-RELATED"/>
    <property type="match status" value="1"/>
</dbReference>
<dbReference type="SUPFAM" id="SSF53223">
    <property type="entry name" value="Aminoacid dehydrogenase-like, N-terminal domain"/>
    <property type="match status" value="1"/>
</dbReference>
<evidence type="ECO:0000259" key="12">
    <source>
        <dbReference type="Pfam" id="PF00763"/>
    </source>
</evidence>
<dbReference type="HAMAP" id="MF_01576">
    <property type="entry name" value="THF_DHG_CYH"/>
    <property type="match status" value="1"/>
</dbReference>